<evidence type="ECO:0000256" key="3">
    <source>
        <dbReference type="PROSITE-ProRule" id="PRU00221"/>
    </source>
</evidence>
<evidence type="ECO:0000313" key="5">
    <source>
        <dbReference type="Proteomes" id="UP000515135"/>
    </source>
</evidence>
<dbReference type="GO" id="GO:1990841">
    <property type="term" value="F:promoter-specific chromatin binding"/>
    <property type="evidence" value="ECO:0007669"/>
    <property type="project" value="TreeGrafter"/>
</dbReference>
<accession>A0A6P5A6N4</accession>
<dbReference type="InterPro" id="IPR015943">
    <property type="entry name" value="WD40/YVTN_repeat-like_dom_sf"/>
</dbReference>
<dbReference type="InterPro" id="IPR036322">
    <property type="entry name" value="WD40_repeat_dom_sf"/>
</dbReference>
<feature type="repeat" description="WD" evidence="3">
    <location>
        <begin position="433"/>
        <end position="470"/>
    </location>
</feature>
<feature type="repeat" description="WD" evidence="3">
    <location>
        <begin position="197"/>
        <end position="238"/>
    </location>
</feature>
<dbReference type="SMART" id="SM00320">
    <property type="entry name" value="WD40"/>
    <property type="match status" value="4"/>
</dbReference>
<dbReference type="Proteomes" id="UP000515135">
    <property type="component" value="Unplaced"/>
</dbReference>
<name>A0A6P5A6N4_BRABE</name>
<feature type="region of interest" description="Disordered" evidence="4">
    <location>
        <begin position="68"/>
        <end position="120"/>
    </location>
</feature>
<evidence type="ECO:0000256" key="2">
    <source>
        <dbReference type="ARBA" id="ARBA00022737"/>
    </source>
</evidence>
<dbReference type="AlphaFoldDB" id="A0A6P5A6N4"/>
<sequence length="470" mass="51777">MAAVWQQILAQDARYNAYRLPGSPQFRTQYIRRRSQLLRENAKIEHDPIIRKQYLKVRGQILGQRYGTSLSEQGSQRSRSASKCSSRLTLDREEGDFRGHRRYHSSGSGKFSLPSPTEDGLVPTRAAEASRAMVGDKTLDENYAFAGMHHIFDQHSEAVMAVKFANDDKARLACCSLDGTLSVCQVIPEPATVLCVLKGHTSGVTDFSWSLSNDVIVSCSLDGTVRLWQVPTGTCLRVVGDCDGAEIMSCAFQPVNNNMIVTGNKKGFVHVLNFSTGKYVKGGSSKASGSILTITFDSGGKTLWIGDENGCVYSFAFDVGTGKLSRAQRLVVCEGHPITCISARSWMSREARDPSLLINCGANALCLYRVSGVEGSLQLKRKFPIKQRNLRIRSGFCPLMSFRQGACVVSGSEDMCVYFFDVERTNKPVVNKLQGHSAPVIDVSFNYDESLLASADSEGMVIVWKREQRS</sequence>
<dbReference type="InterPro" id="IPR051350">
    <property type="entry name" value="WD_repeat-ST_regulator"/>
</dbReference>
<feature type="compositionally biased region" description="Low complexity" evidence="4">
    <location>
        <begin position="75"/>
        <end position="87"/>
    </location>
</feature>
<dbReference type="Pfam" id="PF00400">
    <property type="entry name" value="WD40"/>
    <property type="match status" value="3"/>
</dbReference>
<evidence type="ECO:0000256" key="4">
    <source>
        <dbReference type="SAM" id="MobiDB-lite"/>
    </source>
</evidence>
<dbReference type="PANTHER" id="PTHR22838">
    <property type="entry name" value="WD REPEAT PROTEIN 26-RELATED"/>
    <property type="match status" value="1"/>
</dbReference>
<dbReference type="PANTHER" id="PTHR22838:SF4">
    <property type="entry name" value="WD REPEAT-CONTAINING PROTEIN 13"/>
    <property type="match status" value="1"/>
</dbReference>
<feature type="compositionally biased region" description="Basic and acidic residues" evidence="4">
    <location>
        <begin position="89"/>
        <end position="98"/>
    </location>
</feature>
<evidence type="ECO:0000256" key="1">
    <source>
        <dbReference type="ARBA" id="ARBA00022574"/>
    </source>
</evidence>
<keyword evidence="1 3" id="KW-0853">WD repeat</keyword>
<keyword evidence="2" id="KW-0677">Repeat</keyword>
<keyword evidence="5" id="KW-1185">Reference proteome</keyword>
<dbReference type="PROSITE" id="PS50294">
    <property type="entry name" value="WD_REPEATS_REGION"/>
    <property type="match status" value="2"/>
</dbReference>
<evidence type="ECO:0000313" key="6">
    <source>
        <dbReference type="RefSeq" id="XP_019641924.1"/>
    </source>
</evidence>
<dbReference type="RefSeq" id="XP_019641924.1">
    <property type="nucleotide sequence ID" value="XM_019786365.1"/>
</dbReference>
<organism evidence="5 6">
    <name type="scientific">Branchiostoma belcheri</name>
    <name type="common">Amphioxus</name>
    <dbReference type="NCBI Taxonomy" id="7741"/>
    <lineage>
        <taxon>Eukaryota</taxon>
        <taxon>Metazoa</taxon>
        <taxon>Chordata</taxon>
        <taxon>Cephalochordata</taxon>
        <taxon>Leptocardii</taxon>
        <taxon>Amphioxiformes</taxon>
        <taxon>Branchiostomatidae</taxon>
        <taxon>Branchiostoma</taxon>
    </lineage>
</organism>
<dbReference type="InterPro" id="IPR001680">
    <property type="entry name" value="WD40_rpt"/>
</dbReference>
<proteinExistence type="predicted"/>
<dbReference type="GO" id="GO:0005634">
    <property type="term" value="C:nucleus"/>
    <property type="evidence" value="ECO:0007669"/>
    <property type="project" value="TreeGrafter"/>
</dbReference>
<dbReference type="OrthoDB" id="1932312at2759"/>
<dbReference type="PROSITE" id="PS50082">
    <property type="entry name" value="WD_REPEATS_2"/>
    <property type="match status" value="2"/>
</dbReference>
<dbReference type="GeneID" id="109483364"/>
<reference evidence="6" key="1">
    <citation type="submission" date="2025-08" db="UniProtKB">
        <authorList>
            <consortium name="RefSeq"/>
        </authorList>
    </citation>
    <scope>IDENTIFICATION</scope>
    <source>
        <tissue evidence="6">Gonad</tissue>
    </source>
</reference>
<dbReference type="Gene3D" id="2.130.10.10">
    <property type="entry name" value="YVTN repeat-like/Quinoprotein amine dehydrogenase"/>
    <property type="match status" value="2"/>
</dbReference>
<protein>
    <submittedName>
        <fullName evidence="6">WD repeat-containing protein 13-like isoform X2</fullName>
    </submittedName>
</protein>
<gene>
    <name evidence="6" type="primary">LOC109483364</name>
</gene>
<dbReference type="SUPFAM" id="SSF50978">
    <property type="entry name" value="WD40 repeat-like"/>
    <property type="match status" value="1"/>
</dbReference>